<dbReference type="InterPro" id="IPR015421">
    <property type="entry name" value="PyrdxlP-dep_Trfase_major"/>
</dbReference>
<name>A0A839RR06_9ACTN</name>
<comment type="cofactor">
    <cofactor evidence="1 9">
        <name>pyridoxal 5'-phosphate</name>
        <dbReference type="ChEBI" id="CHEBI:597326"/>
    </cofactor>
</comment>
<proteinExistence type="inferred from homology"/>
<dbReference type="Gene3D" id="3.40.640.10">
    <property type="entry name" value="Type I PLP-dependent aspartate aminotransferase-like (Major domain)"/>
    <property type="match status" value="1"/>
</dbReference>
<dbReference type="NCBIfam" id="NF002877">
    <property type="entry name" value="PRK03317.1"/>
    <property type="match status" value="1"/>
</dbReference>
<evidence type="ECO:0000313" key="11">
    <source>
        <dbReference type="EMBL" id="MBB3038749.1"/>
    </source>
</evidence>
<dbReference type="HAMAP" id="MF_01023">
    <property type="entry name" value="HisC_aminotrans_2"/>
    <property type="match status" value="1"/>
</dbReference>
<accession>A0A839RR06</accession>
<keyword evidence="6 9" id="KW-0808">Transferase</keyword>
<dbReference type="InterPro" id="IPR005861">
    <property type="entry name" value="HisP_aminotrans"/>
</dbReference>
<comment type="pathway">
    <text evidence="9">Amino-acid biosynthesis; L-histidine biosynthesis; L-histidine from 5-phospho-alpha-D-ribose 1-diphosphate: step 7/9.</text>
</comment>
<dbReference type="Gene3D" id="3.90.1150.10">
    <property type="entry name" value="Aspartate Aminotransferase, domain 1"/>
    <property type="match status" value="1"/>
</dbReference>
<dbReference type="PROSITE" id="PS00599">
    <property type="entry name" value="AA_TRANSFER_CLASS_2"/>
    <property type="match status" value="1"/>
</dbReference>
<evidence type="ECO:0000256" key="9">
    <source>
        <dbReference type="HAMAP-Rule" id="MF_01023"/>
    </source>
</evidence>
<evidence type="ECO:0000259" key="10">
    <source>
        <dbReference type="Pfam" id="PF00155"/>
    </source>
</evidence>
<dbReference type="Pfam" id="PF00155">
    <property type="entry name" value="Aminotran_1_2"/>
    <property type="match status" value="1"/>
</dbReference>
<dbReference type="PANTHER" id="PTHR42885:SF2">
    <property type="entry name" value="HISTIDINOL-PHOSPHATE AMINOTRANSFERASE"/>
    <property type="match status" value="1"/>
</dbReference>
<feature type="domain" description="Aminotransferase class I/classII large" evidence="10">
    <location>
        <begin position="37"/>
        <end position="361"/>
    </location>
</feature>
<dbReference type="InterPro" id="IPR001917">
    <property type="entry name" value="Aminotrans_II_pyridoxalP_BS"/>
</dbReference>
<dbReference type="GO" id="GO:0000105">
    <property type="term" value="P:L-histidine biosynthetic process"/>
    <property type="evidence" value="ECO:0007669"/>
    <property type="project" value="UniProtKB-UniRule"/>
</dbReference>
<dbReference type="EMBL" id="JACHWS010000003">
    <property type="protein sequence ID" value="MBB3038749.1"/>
    <property type="molecule type" value="Genomic_DNA"/>
</dbReference>
<evidence type="ECO:0000256" key="6">
    <source>
        <dbReference type="ARBA" id="ARBA00022679"/>
    </source>
</evidence>
<dbReference type="Proteomes" id="UP000567922">
    <property type="component" value="Unassembled WGS sequence"/>
</dbReference>
<dbReference type="InterPro" id="IPR015422">
    <property type="entry name" value="PyrdxlP-dep_Trfase_small"/>
</dbReference>
<comment type="similarity">
    <text evidence="2 9">Belongs to the class-II pyridoxal-phosphate-dependent aminotransferase family. Histidinol-phosphate aminotransferase subfamily.</text>
</comment>
<reference evidence="11 12" key="1">
    <citation type="submission" date="2020-08" db="EMBL/GenBank/DDBJ databases">
        <title>Sequencing the genomes of 1000 actinobacteria strains.</title>
        <authorList>
            <person name="Klenk H.-P."/>
        </authorList>
    </citation>
    <scope>NUCLEOTIDE SEQUENCE [LARGE SCALE GENOMIC DNA]</scope>
    <source>
        <strain evidence="11 12">DSM 45258</strain>
    </source>
</reference>
<evidence type="ECO:0000256" key="1">
    <source>
        <dbReference type="ARBA" id="ARBA00001933"/>
    </source>
</evidence>
<dbReference type="GO" id="GO:0004400">
    <property type="term" value="F:histidinol-phosphate transaminase activity"/>
    <property type="evidence" value="ECO:0007669"/>
    <property type="project" value="UniProtKB-UniRule"/>
</dbReference>
<protein>
    <recommendedName>
        <fullName evidence="9">Histidinol-phosphate aminotransferase</fullName>
        <ecNumber evidence="9">2.6.1.9</ecNumber>
    </recommendedName>
    <alternativeName>
        <fullName evidence="9">Imidazole acetol-phosphate transaminase</fullName>
    </alternativeName>
</protein>
<keyword evidence="8 9" id="KW-0368">Histidine biosynthesis</keyword>
<dbReference type="RefSeq" id="WP_064441563.1">
    <property type="nucleotide sequence ID" value="NZ_BDDI01000014.1"/>
</dbReference>
<evidence type="ECO:0000256" key="2">
    <source>
        <dbReference type="ARBA" id="ARBA00007970"/>
    </source>
</evidence>
<dbReference type="UniPathway" id="UPA00031">
    <property type="reaction ID" value="UER00012"/>
</dbReference>
<evidence type="ECO:0000256" key="5">
    <source>
        <dbReference type="ARBA" id="ARBA00022605"/>
    </source>
</evidence>
<sequence length="377" mass="40103">MATTESPGGQIGLADLPLRENLRGKKPYGAPQLSVPVQLNTNENPHPPSAALVADVAEAVRDAAASLHRYPDRDAVALRAELAAYVTRQTGVPVTTDNLWAANGSNEILQQLLQAFGGPGRNAMGFTPSYSMHPIISTGTQTTWVDSPRRADFSLDIDAAVAEIRAHEPDVTFVTSPNNPTGHSIPIEDLKVLLAAAPGIVVVDEAYGEFSDAPSAVGLISEFPSKLVVSRTMSKAFAFAGGRLGYLVAAPAVIDAMLLVRLPYHLSVVTQAAARAALRHADETLGSVAELARQRDRVAQKMSELGFTVIPSDANFLLFGTFADQSVTWQHYLDQGVLIRDVGIAGYLRATIGLAAENDVFLEVSERLAATELEGEA</sequence>
<evidence type="ECO:0000256" key="8">
    <source>
        <dbReference type="ARBA" id="ARBA00023102"/>
    </source>
</evidence>
<keyword evidence="12" id="KW-1185">Reference proteome</keyword>
<comment type="caution">
    <text evidence="11">The sequence shown here is derived from an EMBL/GenBank/DDBJ whole genome shotgun (WGS) entry which is preliminary data.</text>
</comment>
<dbReference type="AlphaFoldDB" id="A0A839RR06"/>
<evidence type="ECO:0000313" key="12">
    <source>
        <dbReference type="Proteomes" id="UP000567922"/>
    </source>
</evidence>
<dbReference type="EC" id="2.6.1.9" evidence="9"/>
<dbReference type="GO" id="GO:0030170">
    <property type="term" value="F:pyridoxal phosphate binding"/>
    <property type="evidence" value="ECO:0007669"/>
    <property type="project" value="InterPro"/>
</dbReference>
<evidence type="ECO:0000256" key="3">
    <source>
        <dbReference type="ARBA" id="ARBA00011738"/>
    </source>
</evidence>
<organism evidence="11 12">
    <name type="scientific">Hoyosella altamirensis</name>
    <dbReference type="NCBI Taxonomy" id="616997"/>
    <lineage>
        <taxon>Bacteria</taxon>
        <taxon>Bacillati</taxon>
        <taxon>Actinomycetota</taxon>
        <taxon>Actinomycetes</taxon>
        <taxon>Mycobacteriales</taxon>
        <taxon>Hoyosellaceae</taxon>
        <taxon>Hoyosella</taxon>
    </lineage>
</organism>
<comment type="catalytic activity">
    <reaction evidence="9">
        <text>L-histidinol phosphate + 2-oxoglutarate = 3-(imidazol-4-yl)-2-oxopropyl phosphate + L-glutamate</text>
        <dbReference type="Rhea" id="RHEA:23744"/>
        <dbReference type="ChEBI" id="CHEBI:16810"/>
        <dbReference type="ChEBI" id="CHEBI:29985"/>
        <dbReference type="ChEBI" id="CHEBI:57766"/>
        <dbReference type="ChEBI" id="CHEBI:57980"/>
        <dbReference type="EC" id="2.6.1.9"/>
    </reaction>
</comment>
<dbReference type="SUPFAM" id="SSF53383">
    <property type="entry name" value="PLP-dependent transferases"/>
    <property type="match status" value="1"/>
</dbReference>
<evidence type="ECO:0000256" key="4">
    <source>
        <dbReference type="ARBA" id="ARBA00022576"/>
    </source>
</evidence>
<comment type="subunit">
    <text evidence="3 9">Homodimer.</text>
</comment>
<keyword evidence="7 9" id="KW-0663">Pyridoxal phosphate</keyword>
<dbReference type="CDD" id="cd00609">
    <property type="entry name" value="AAT_like"/>
    <property type="match status" value="1"/>
</dbReference>
<dbReference type="NCBIfam" id="TIGR01141">
    <property type="entry name" value="hisC"/>
    <property type="match status" value="1"/>
</dbReference>
<dbReference type="InterPro" id="IPR004839">
    <property type="entry name" value="Aminotransferase_I/II_large"/>
</dbReference>
<dbReference type="InterPro" id="IPR015424">
    <property type="entry name" value="PyrdxlP-dep_Trfase"/>
</dbReference>
<dbReference type="PANTHER" id="PTHR42885">
    <property type="entry name" value="HISTIDINOL-PHOSPHATE AMINOTRANSFERASE-RELATED"/>
    <property type="match status" value="1"/>
</dbReference>
<feature type="modified residue" description="N6-(pyridoxal phosphate)lysine" evidence="9">
    <location>
        <position position="235"/>
    </location>
</feature>
<gene>
    <name evidence="9" type="primary">hisC</name>
    <name evidence="11" type="ORF">FHU29_003218</name>
</gene>
<keyword evidence="4 9" id="KW-0032">Aminotransferase</keyword>
<dbReference type="OrthoDB" id="9809616at2"/>
<evidence type="ECO:0000256" key="7">
    <source>
        <dbReference type="ARBA" id="ARBA00022898"/>
    </source>
</evidence>
<keyword evidence="5 9" id="KW-0028">Amino-acid biosynthesis</keyword>